<sequence length="161" mass="18652">MDFFFGHCRVMMLSYMPLEGGITGFKLFFSLHPKIVVKSVKPEDPRPICQTQLAESLQPGMKFESVGIQSKRGIPTSGRFDLQNSILFTYTDNFFGIEVSDWIGELFFRWVQRWSFLCLYHQQTIHKTGESKSVKKRKRMLCSDNFSLRSTSTPNCALYII</sequence>
<organism evidence="1 2">
    <name type="scientific">Ogataea polymorpha</name>
    <dbReference type="NCBI Taxonomy" id="460523"/>
    <lineage>
        <taxon>Eukaryota</taxon>
        <taxon>Fungi</taxon>
        <taxon>Dikarya</taxon>
        <taxon>Ascomycota</taxon>
        <taxon>Saccharomycotina</taxon>
        <taxon>Pichiomycetes</taxon>
        <taxon>Pichiales</taxon>
        <taxon>Pichiaceae</taxon>
        <taxon>Ogataea</taxon>
    </lineage>
</organism>
<gene>
    <name evidence="1" type="ORF">OGATHE_000505</name>
</gene>
<evidence type="ECO:0000313" key="2">
    <source>
        <dbReference type="Proteomes" id="UP000788993"/>
    </source>
</evidence>
<reference evidence="1" key="1">
    <citation type="journal article" date="2021" name="Open Biol.">
        <title>Shared evolutionary footprints suggest mitochondrial oxidative damage underlies multiple complex I losses in fungi.</title>
        <authorList>
            <person name="Schikora-Tamarit M.A."/>
            <person name="Marcet-Houben M."/>
            <person name="Nosek J."/>
            <person name="Gabaldon T."/>
        </authorList>
    </citation>
    <scope>NUCLEOTIDE SEQUENCE</scope>
    <source>
        <strain evidence="1">NCAIM Y.01608</strain>
    </source>
</reference>
<reference evidence="1" key="2">
    <citation type="submission" date="2021-01" db="EMBL/GenBank/DDBJ databases">
        <authorList>
            <person name="Schikora-Tamarit M.A."/>
        </authorList>
    </citation>
    <scope>NUCLEOTIDE SEQUENCE</scope>
    <source>
        <strain evidence="1">NCAIM Y.01608</strain>
    </source>
</reference>
<keyword evidence="2" id="KW-1185">Reference proteome</keyword>
<accession>A0A9P8TGD2</accession>
<comment type="caution">
    <text evidence="1">The sequence shown here is derived from an EMBL/GenBank/DDBJ whole genome shotgun (WGS) entry which is preliminary data.</text>
</comment>
<evidence type="ECO:0000313" key="1">
    <source>
        <dbReference type="EMBL" id="KAH3677851.1"/>
    </source>
</evidence>
<dbReference type="AlphaFoldDB" id="A0A9P8TGD2"/>
<proteinExistence type="predicted"/>
<name>A0A9P8TGD2_9ASCO</name>
<dbReference type="Proteomes" id="UP000788993">
    <property type="component" value="Unassembled WGS sequence"/>
</dbReference>
<dbReference type="EMBL" id="JAEUBD010000095">
    <property type="protein sequence ID" value="KAH3677851.1"/>
    <property type="molecule type" value="Genomic_DNA"/>
</dbReference>
<protein>
    <submittedName>
        <fullName evidence="1">Uncharacterized protein</fullName>
    </submittedName>
</protein>